<dbReference type="SUPFAM" id="SSF54211">
    <property type="entry name" value="Ribosomal protein S5 domain 2-like"/>
    <property type="match status" value="1"/>
</dbReference>
<evidence type="ECO:0000256" key="2">
    <source>
        <dbReference type="ARBA" id="ARBA00022741"/>
    </source>
</evidence>
<evidence type="ECO:0000313" key="6">
    <source>
        <dbReference type="Proteomes" id="UP000199377"/>
    </source>
</evidence>
<accession>A0A1I3FH39</accession>
<dbReference type="STRING" id="1114924.SAMN05216258_104284"/>
<evidence type="ECO:0000313" key="5">
    <source>
        <dbReference type="EMBL" id="SFI10539.1"/>
    </source>
</evidence>
<dbReference type="InterPro" id="IPR045006">
    <property type="entry name" value="CHLI-like"/>
</dbReference>
<dbReference type="InterPro" id="IPR014721">
    <property type="entry name" value="Ribsml_uS5_D2-typ_fold_subgr"/>
</dbReference>
<evidence type="ECO:0000256" key="1">
    <source>
        <dbReference type="ARBA" id="ARBA00006354"/>
    </source>
</evidence>
<dbReference type="PANTHER" id="PTHR32039:SF7">
    <property type="entry name" value="COMPETENCE PROTEIN COMM"/>
    <property type="match status" value="1"/>
</dbReference>
<dbReference type="AlphaFoldDB" id="A0A1I3FH39"/>
<dbReference type="InterPro" id="IPR003593">
    <property type="entry name" value="AAA+_ATPase"/>
</dbReference>
<sequence length="505" mass="52826">MVSRCYSVAFQGVEACEIDVQCQLSAGTPSFQVVGLPDKAVAESRERVRAALTAMGVAMPTKRVVVNLAPADLPKEGAHFDLPIAIALLAEMGMVPAEDAAQMLAMGELGLDGRIASVPGVLPAAVQAAAGGKTLICPLANGPEAAIVDAAEIAAPASLVALVNHMTGRQALSRPTPAEMSRQALRTHDLVEVKGQEKARRALEIAAAGGHNLLLIGPPGVGKSMLAKCLPGILPPMSAQEALEVSMVRSVAHAFADEGLSRVRPFMDPHHSASAASLTGGGRRAGPGEVSLAHNGVLFLDEIAEFDRGVLDQLRQPLESGTITVSRAAAHVRYPCRVQLIAAMNPCRCGNLALPGKACSRAPKCGADYQSKISGPLLDRIDLVVETPATSAADLMRLPKGEPSASVAERVARARRVQAERYEVLGAPVRLNAQAEGSTLETAAGMDAEAQDLLERASEKLQLSARGHSRAIRIARTIADLEEAPCVRRPHVAEAIGYRRTLAAA</sequence>
<organism evidence="5 6">
    <name type="scientific">Albimonas pacifica</name>
    <dbReference type="NCBI Taxonomy" id="1114924"/>
    <lineage>
        <taxon>Bacteria</taxon>
        <taxon>Pseudomonadati</taxon>
        <taxon>Pseudomonadota</taxon>
        <taxon>Alphaproteobacteria</taxon>
        <taxon>Rhodobacterales</taxon>
        <taxon>Paracoccaceae</taxon>
        <taxon>Albimonas</taxon>
    </lineage>
</organism>
<dbReference type="SUPFAM" id="SSF52540">
    <property type="entry name" value="P-loop containing nucleoside triphosphate hydrolases"/>
    <property type="match status" value="1"/>
</dbReference>
<dbReference type="EMBL" id="FOQH01000004">
    <property type="protein sequence ID" value="SFI10539.1"/>
    <property type="molecule type" value="Genomic_DNA"/>
</dbReference>
<dbReference type="SMART" id="SM00382">
    <property type="entry name" value="AAA"/>
    <property type="match status" value="1"/>
</dbReference>
<keyword evidence="6" id="KW-1185">Reference proteome</keyword>
<dbReference type="Pfam" id="PF13541">
    <property type="entry name" value="ChlI"/>
    <property type="match status" value="1"/>
</dbReference>
<dbReference type="InterPro" id="IPR004482">
    <property type="entry name" value="Mg_chelat-rel"/>
</dbReference>
<dbReference type="InterPro" id="IPR001208">
    <property type="entry name" value="MCM_dom"/>
</dbReference>
<evidence type="ECO:0000256" key="3">
    <source>
        <dbReference type="ARBA" id="ARBA00022840"/>
    </source>
</evidence>
<dbReference type="InterPro" id="IPR020568">
    <property type="entry name" value="Ribosomal_Su5_D2-typ_SF"/>
</dbReference>
<protein>
    <submittedName>
        <fullName evidence="5">Magnesium chelatase family protein</fullName>
    </submittedName>
</protein>
<evidence type="ECO:0000259" key="4">
    <source>
        <dbReference type="SMART" id="SM00382"/>
    </source>
</evidence>
<gene>
    <name evidence="5" type="ORF">SAMN05216258_104284</name>
</gene>
<dbReference type="InterPro" id="IPR000523">
    <property type="entry name" value="Mg_chelatse_chII-like_cat_dom"/>
</dbReference>
<proteinExistence type="inferred from homology"/>
<dbReference type="Proteomes" id="UP000199377">
    <property type="component" value="Unassembled WGS sequence"/>
</dbReference>
<dbReference type="Gene3D" id="3.30.230.10">
    <property type="match status" value="1"/>
</dbReference>
<dbReference type="GO" id="GO:0005524">
    <property type="term" value="F:ATP binding"/>
    <property type="evidence" value="ECO:0007669"/>
    <property type="project" value="UniProtKB-KW"/>
</dbReference>
<reference evidence="5 6" key="1">
    <citation type="submission" date="2016-10" db="EMBL/GenBank/DDBJ databases">
        <authorList>
            <person name="de Groot N.N."/>
        </authorList>
    </citation>
    <scope>NUCLEOTIDE SEQUENCE [LARGE SCALE GENOMIC DNA]</scope>
    <source>
        <strain evidence="5 6">CGMCC 1.11030</strain>
    </source>
</reference>
<dbReference type="InterPro" id="IPR027417">
    <property type="entry name" value="P-loop_NTPase"/>
</dbReference>
<dbReference type="NCBIfam" id="TIGR00368">
    <property type="entry name" value="YifB family Mg chelatase-like AAA ATPase"/>
    <property type="match status" value="1"/>
</dbReference>
<dbReference type="PRINTS" id="PR01657">
    <property type="entry name" value="MCMFAMILY"/>
</dbReference>
<dbReference type="Pfam" id="PF13335">
    <property type="entry name" value="Mg_chelatase_C"/>
    <property type="match status" value="1"/>
</dbReference>
<dbReference type="Pfam" id="PF01078">
    <property type="entry name" value="Mg_chelatase"/>
    <property type="match status" value="1"/>
</dbReference>
<keyword evidence="3" id="KW-0067">ATP-binding</keyword>
<comment type="similarity">
    <text evidence="1">Belongs to the Mg-chelatase subunits D/I family. ComM subfamily.</text>
</comment>
<feature type="domain" description="AAA+ ATPase" evidence="4">
    <location>
        <begin position="209"/>
        <end position="391"/>
    </location>
</feature>
<dbReference type="RefSeq" id="WP_092859574.1">
    <property type="nucleotide sequence ID" value="NZ_FOQH01000004.1"/>
</dbReference>
<keyword evidence="2" id="KW-0547">Nucleotide-binding</keyword>
<dbReference type="OrthoDB" id="9813147at2"/>
<dbReference type="PANTHER" id="PTHR32039">
    <property type="entry name" value="MAGNESIUM-CHELATASE SUBUNIT CHLI"/>
    <property type="match status" value="1"/>
</dbReference>
<dbReference type="GO" id="GO:0003677">
    <property type="term" value="F:DNA binding"/>
    <property type="evidence" value="ECO:0007669"/>
    <property type="project" value="InterPro"/>
</dbReference>
<name>A0A1I3FH39_9RHOB</name>
<dbReference type="Gene3D" id="3.40.50.300">
    <property type="entry name" value="P-loop containing nucleotide triphosphate hydrolases"/>
    <property type="match status" value="1"/>
</dbReference>
<dbReference type="InterPro" id="IPR025158">
    <property type="entry name" value="Mg_chelat-rel_C"/>
</dbReference>